<evidence type="ECO:0000313" key="1">
    <source>
        <dbReference type="EMBL" id="KAF8487207.1"/>
    </source>
</evidence>
<dbReference type="EMBL" id="WHVB01000001">
    <property type="protein sequence ID" value="KAF8487207.1"/>
    <property type="molecule type" value="Genomic_DNA"/>
</dbReference>
<sequence>MRDHSRRKRRAQKLFHREMPYVCLSTRSSRPRQCLNVLWLDMLLIIRSTVPSSGGVIMRRMDAIDILQTSSPFPTPIRDVRDRFCTPDDSPHVQNITVNQSRSLIWNPWMLADTTPSTPVYWPAFLTTLQPSNFPNIKRVCTSESCPHPPVKVLKLDWGYLTRPLPLLSQIQGDLAGTRSVWQPTAAAQAPPAPCCTAPL</sequence>
<gene>
    <name evidence="1" type="ORF">DFH94DRAFT_18203</name>
</gene>
<evidence type="ECO:0000313" key="2">
    <source>
        <dbReference type="Proteomes" id="UP000759537"/>
    </source>
</evidence>
<keyword evidence="2" id="KW-1185">Reference proteome</keyword>
<dbReference type="AlphaFoldDB" id="A0A9P5TES1"/>
<dbReference type="Proteomes" id="UP000759537">
    <property type="component" value="Unassembled WGS sequence"/>
</dbReference>
<reference evidence="1" key="2">
    <citation type="journal article" date="2020" name="Nat. Commun.">
        <title>Large-scale genome sequencing of mycorrhizal fungi provides insights into the early evolution of symbiotic traits.</title>
        <authorList>
            <person name="Miyauchi S."/>
            <person name="Kiss E."/>
            <person name="Kuo A."/>
            <person name="Drula E."/>
            <person name="Kohler A."/>
            <person name="Sanchez-Garcia M."/>
            <person name="Morin E."/>
            <person name="Andreopoulos B."/>
            <person name="Barry K.W."/>
            <person name="Bonito G."/>
            <person name="Buee M."/>
            <person name="Carver A."/>
            <person name="Chen C."/>
            <person name="Cichocki N."/>
            <person name="Clum A."/>
            <person name="Culley D."/>
            <person name="Crous P.W."/>
            <person name="Fauchery L."/>
            <person name="Girlanda M."/>
            <person name="Hayes R.D."/>
            <person name="Keri Z."/>
            <person name="LaButti K."/>
            <person name="Lipzen A."/>
            <person name="Lombard V."/>
            <person name="Magnuson J."/>
            <person name="Maillard F."/>
            <person name="Murat C."/>
            <person name="Nolan M."/>
            <person name="Ohm R.A."/>
            <person name="Pangilinan J."/>
            <person name="Pereira M.F."/>
            <person name="Perotto S."/>
            <person name="Peter M."/>
            <person name="Pfister S."/>
            <person name="Riley R."/>
            <person name="Sitrit Y."/>
            <person name="Stielow J.B."/>
            <person name="Szollosi G."/>
            <person name="Zifcakova L."/>
            <person name="Stursova M."/>
            <person name="Spatafora J.W."/>
            <person name="Tedersoo L."/>
            <person name="Vaario L.M."/>
            <person name="Yamada A."/>
            <person name="Yan M."/>
            <person name="Wang P."/>
            <person name="Xu J."/>
            <person name="Bruns T."/>
            <person name="Baldrian P."/>
            <person name="Vilgalys R."/>
            <person name="Dunand C."/>
            <person name="Henrissat B."/>
            <person name="Grigoriev I.V."/>
            <person name="Hibbett D."/>
            <person name="Nagy L.G."/>
            <person name="Martin F.M."/>
        </authorList>
    </citation>
    <scope>NUCLEOTIDE SEQUENCE</scope>
    <source>
        <strain evidence="1">Prilba</strain>
    </source>
</reference>
<comment type="caution">
    <text evidence="1">The sequence shown here is derived from an EMBL/GenBank/DDBJ whole genome shotgun (WGS) entry which is preliminary data.</text>
</comment>
<name>A0A9P5TES1_9AGAM</name>
<dbReference type="OrthoDB" id="332863at2759"/>
<protein>
    <submittedName>
        <fullName evidence="1">Uncharacterized protein</fullName>
    </submittedName>
</protein>
<accession>A0A9P5TES1</accession>
<proteinExistence type="predicted"/>
<reference evidence="1" key="1">
    <citation type="submission" date="2019-10" db="EMBL/GenBank/DDBJ databases">
        <authorList>
            <consortium name="DOE Joint Genome Institute"/>
            <person name="Kuo A."/>
            <person name="Miyauchi S."/>
            <person name="Kiss E."/>
            <person name="Drula E."/>
            <person name="Kohler A."/>
            <person name="Sanchez-Garcia M."/>
            <person name="Andreopoulos B."/>
            <person name="Barry K.W."/>
            <person name="Bonito G."/>
            <person name="Buee M."/>
            <person name="Carver A."/>
            <person name="Chen C."/>
            <person name="Cichocki N."/>
            <person name="Clum A."/>
            <person name="Culley D."/>
            <person name="Crous P.W."/>
            <person name="Fauchery L."/>
            <person name="Girlanda M."/>
            <person name="Hayes R."/>
            <person name="Keri Z."/>
            <person name="LaButti K."/>
            <person name="Lipzen A."/>
            <person name="Lombard V."/>
            <person name="Magnuson J."/>
            <person name="Maillard F."/>
            <person name="Morin E."/>
            <person name="Murat C."/>
            <person name="Nolan M."/>
            <person name="Ohm R."/>
            <person name="Pangilinan J."/>
            <person name="Pereira M."/>
            <person name="Perotto S."/>
            <person name="Peter M."/>
            <person name="Riley R."/>
            <person name="Sitrit Y."/>
            <person name="Stielow B."/>
            <person name="Szollosi G."/>
            <person name="Zifcakova L."/>
            <person name="Stursova M."/>
            <person name="Spatafora J.W."/>
            <person name="Tedersoo L."/>
            <person name="Vaario L.-M."/>
            <person name="Yamada A."/>
            <person name="Yan M."/>
            <person name="Wang P."/>
            <person name="Xu J."/>
            <person name="Bruns T."/>
            <person name="Baldrian P."/>
            <person name="Vilgalys R."/>
            <person name="Henrissat B."/>
            <person name="Grigoriev I.V."/>
            <person name="Hibbett D."/>
            <person name="Nagy L.G."/>
            <person name="Martin F.M."/>
        </authorList>
    </citation>
    <scope>NUCLEOTIDE SEQUENCE</scope>
    <source>
        <strain evidence="1">Prilba</strain>
    </source>
</reference>
<organism evidence="1 2">
    <name type="scientific">Russula ochroleuca</name>
    <dbReference type="NCBI Taxonomy" id="152965"/>
    <lineage>
        <taxon>Eukaryota</taxon>
        <taxon>Fungi</taxon>
        <taxon>Dikarya</taxon>
        <taxon>Basidiomycota</taxon>
        <taxon>Agaricomycotina</taxon>
        <taxon>Agaricomycetes</taxon>
        <taxon>Russulales</taxon>
        <taxon>Russulaceae</taxon>
        <taxon>Russula</taxon>
    </lineage>
</organism>